<keyword evidence="3" id="KW-1185">Reference proteome</keyword>
<dbReference type="SUPFAM" id="SSF54427">
    <property type="entry name" value="NTF2-like"/>
    <property type="match status" value="1"/>
</dbReference>
<reference evidence="2" key="1">
    <citation type="submission" date="2022-01" db="EMBL/GenBank/DDBJ databases">
        <title>Colwellia maritima, isolated from seawater.</title>
        <authorList>
            <person name="Kristyanto S."/>
            <person name="Jung J."/>
            <person name="Jeon C.O."/>
        </authorList>
    </citation>
    <scope>NUCLEOTIDE SEQUENCE</scope>
    <source>
        <strain evidence="2">MSW7</strain>
    </source>
</reference>
<keyword evidence="1" id="KW-0732">Signal</keyword>
<dbReference type="Gene3D" id="3.10.450.50">
    <property type="match status" value="1"/>
</dbReference>
<proteinExistence type="predicted"/>
<dbReference type="RefSeq" id="WP_242285873.1">
    <property type="nucleotide sequence ID" value="NZ_JAKKSL010000002.1"/>
</dbReference>
<evidence type="ECO:0000256" key="1">
    <source>
        <dbReference type="SAM" id="SignalP"/>
    </source>
</evidence>
<evidence type="ECO:0000313" key="3">
    <source>
        <dbReference type="Proteomes" id="UP001139646"/>
    </source>
</evidence>
<dbReference type="InterPro" id="IPR032710">
    <property type="entry name" value="NTF2-like_dom_sf"/>
</dbReference>
<feature type="signal peptide" evidence="1">
    <location>
        <begin position="1"/>
        <end position="19"/>
    </location>
</feature>
<name>A0ABS9X0M2_9GAMM</name>
<dbReference type="EMBL" id="JAKKSL010000002">
    <property type="protein sequence ID" value="MCI2283720.1"/>
    <property type="molecule type" value="Genomic_DNA"/>
</dbReference>
<organism evidence="2 3">
    <name type="scientific">Colwellia maritima</name>
    <dbReference type="NCBI Taxonomy" id="2912588"/>
    <lineage>
        <taxon>Bacteria</taxon>
        <taxon>Pseudomonadati</taxon>
        <taxon>Pseudomonadota</taxon>
        <taxon>Gammaproteobacteria</taxon>
        <taxon>Alteromonadales</taxon>
        <taxon>Colwelliaceae</taxon>
        <taxon>Colwellia</taxon>
    </lineage>
</organism>
<dbReference type="Proteomes" id="UP001139646">
    <property type="component" value="Unassembled WGS sequence"/>
</dbReference>
<sequence length="166" mass="18830">MIKNIIAMLLLVLSFSTLAHGDEKHNDDKQAIIDIISAIKYGWENGDGSPFRKNFLDFKGARYIEGGGQNAGLDSLVTHHVEPENDALEYLKLDFSGIEVHFEGDNKGFAWAIANTRVKGKVNKSGREFDKSGYQTFLFRKVEGFWKVVHSHSSSRDFKPKKERMH</sequence>
<accession>A0ABS9X0M2</accession>
<evidence type="ECO:0000313" key="2">
    <source>
        <dbReference type="EMBL" id="MCI2283720.1"/>
    </source>
</evidence>
<gene>
    <name evidence="2" type="ORF">L3081_10340</name>
</gene>
<comment type="caution">
    <text evidence="2">The sequence shown here is derived from an EMBL/GenBank/DDBJ whole genome shotgun (WGS) entry which is preliminary data.</text>
</comment>
<protein>
    <submittedName>
        <fullName evidence="2">DUF4440 domain-containing protein</fullName>
    </submittedName>
</protein>
<feature type="chain" id="PRO_5047528787" evidence="1">
    <location>
        <begin position="20"/>
        <end position="166"/>
    </location>
</feature>